<evidence type="ECO:0000313" key="9">
    <source>
        <dbReference type="EMBL" id="ALK83668.1"/>
    </source>
</evidence>
<evidence type="ECO:0000313" key="11">
    <source>
        <dbReference type="EMBL" id="MBU9140635.1"/>
    </source>
</evidence>
<dbReference type="Pfam" id="PF14322">
    <property type="entry name" value="SusD-like_3"/>
    <property type="match status" value="1"/>
</dbReference>
<evidence type="ECO:0000259" key="8">
    <source>
        <dbReference type="Pfam" id="PF14322"/>
    </source>
</evidence>
<evidence type="ECO:0000313" key="14">
    <source>
        <dbReference type="Proteomes" id="UP000061587"/>
    </source>
</evidence>
<dbReference type="EMBL" id="JAJCQG010000086">
    <property type="protein sequence ID" value="MCB7283148.1"/>
    <property type="molecule type" value="Genomic_DNA"/>
</dbReference>
<organism evidence="9 14">
    <name type="scientific">Phocaeicola vulgatus</name>
    <name type="common">Bacteroides vulgatus</name>
    <dbReference type="NCBI Taxonomy" id="821"/>
    <lineage>
        <taxon>Bacteria</taxon>
        <taxon>Pseudomonadati</taxon>
        <taxon>Bacteroidota</taxon>
        <taxon>Bacteroidia</taxon>
        <taxon>Bacteroidales</taxon>
        <taxon>Bacteroidaceae</taxon>
        <taxon>Phocaeicola</taxon>
    </lineage>
</organism>
<reference evidence="12" key="7">
    <citation type="submission" date="2021-10" db="EMBL/GenBank/DDBJ databases">
        <title>Collection of gut derived symbiotic bacterial strains cultured from healthy donors.</title>
        <authorList>
            <person name="Lin H."/>
            <person name="Littmann E."/>
            <person name="Kohout C."/>
            <person name="Pamer E.G."/>
        </authorList>
    </citation>
    <scope>NUCLEOTIDE SEQUENCE</scope>
    <source>
        <strain evidence="12">DFI.1.167</strain>
    </source>
</reference>
<evidence type="ECO:0000256" key="4">
    <source>
        <dbReference type="ARBA" id="ARBA00023136"/>
    </source>
</evidence>
<feature type="domain" description="SusD-like N-terminal" evidence="8">
    <location>
        <begin position="24"/>
        <end position="222"/>
    </location>
</feature>
<dbReference type="InterPro" id="IPR012944">
    <property type="entry name" value="SusD_RagB_dom"/>
</dbReference>
<dbReference type="InterPro" id="IPR011990">
    <property type="entry name" value="TPR-like_helical_dom_sf"/>
</dbReference>
<reference evidence="14" key="1">
    <citation type="submission" date="2015-10" db="EMBL/GenBank/DDBJ databases">
        <title>Extensive mobilome-driven genome diversification in gut-associated Bacteroides vulgatus mpk.</title>
        <authorList>
            <person name="Beier S."/>
            <person name="Lange A."/>
            <person name="Huson D.H."/>
            <person name="Frick J.-S."/>
            <person name="Autenrieth I.B."/>
        </authorList>
    </citation>
    <scope>NUCLEOTIDE SEQUENCE [LARGE SCALE GENOMIC DNA]</scope>
    <source>
        <strain evidence="14">mpk</strain>
    </source>
</reference>
<dbReference type="Proteomes" id="UP000061587">
    <property type="component" value="Chromosome"/>
</dbReference>
<dbReference type="EMBL" id="JABWDJ010000024">
    <property type="protein sequence ID" value="NVB73522.1"/>
    <property type="molecule type" value="Genomic_DNA"/>
</dbReference>
<dbReference type="SUPFAM" id="SSF48452">
    <property type="entry name" value="TPR-like"/>
    <property type="match status" value="1"/>
</dbReference>
<comment type="similarity">
    <text evidence="2">Belongs to the SusD family.</text>
</comment>
<keyword evidence="5" id="KW-0998">Cell outer membrane</keyword>
<dbReference type="Proteomes" id="UP000736888">
    <property type="component" value="Unassembled WGS sequence"/>
</dbReference>
<evidence type="ECO:0000256" key="5">
    <source>
        <dbReference type="ARBA" id="ARBA00023237"/>
    </source>
</evidence>
<dbReference type="Proteomes" id="UP000524321">
    <property type="component" value="Unassembled WGS sequence"/>
</dbReference>
<dbReference type="EMBL" id="CP013020">
    <property type="protein sequence ID" value="ALK83668.1"/>
    <property type="molecule type" value="Genomic_DNA"/>
</dbReference>
<dbReference type="Gene3D" id="1.25.40.390">
    <property type="match status" value="1"/>
</dbReference>
<feature type="chain" id="PRO_5043127126" evidence="6">
    <location>
        <begin position="20"/>
        <end position="469"/>
    </location>
</feature>
<dbReference type="EMBL" id="JAHPYS010000051">
    <property type="protein sequence ID" value="MBU9140635.1"/>
    <property type="molecule type" value="Genomic_DNA"/>
</dbReference>
<reference evidence="13 16" key="5">
    <citation type="submission" date="2020-07" db="EMBL/GenBank/DDBJ databases">
        <title>Bacterial metabolism rescues the inhibition of intestinal drug absorption by food and drug additives.</title>
        <authorList>
            <person name="Zou L."/>
            <person name="Spanogiannopoulos P."/>
            <person name="Chien H.-C."/>
            <person name="Pieper L.M."/>
            <person name="Cai W."/>
            <person name="Khuri N."/>
            <person name="Pottel J."/>
            <person name="Vora B."/>
            <person name="Ni Z."/>
            <person name="Tsakalozou E."/>
            <person name="Zhang W."/>
            <person name="Shoichet B.K."/>
            <person name="Giacomini K.M."/>
            <person name="Turnbaugh P.J."/>
        </authorList>
    </citation>
    <scope>NUCLEOTIDE SEQUENCE [LARGE SCALE GENOMIC DNA]</scope>
    <source>
        <strain evidence="13 16">B33</strain>
    </source>
</reference>
<proteinExistence type="inferred from homology"/>
<dbReference type="RefSeq" id="WP_007838751.1">
    <property type="nucleotide sequence ID" value="NZ_CAJTAS010000046.1"/>
</dbReference>
<keyword evidence="3 6" id="KW-0732">Signal</keyword>
<evidence type="ECO:0000256" key="6">
    <source>
        <dbReference type="SAM" id="SignalP"/>
    </source>
</evidence>
<keyword evidence="4" id="KW-0472">Membrane</keyword>
<name>A0A0P0M1H7_PHOVU</name>
<dbReference type="InterPro" id="IPR033985">
    <property type="entry name" value="SusD-like_N"/>
</dbReference>
<dbReference type="Proteomes" id="UP001199363">
    <property type="component" value="Unassembled WGS sequence"/>
</dbReference>
<dbReference type="Pfam" id="PF07980">
    <property type="entry name" value="SusD_RagB"/>
    <property type="match status" value="1"/>
</dbReference>
<feature type="signal peptide" evidence="6">
    <location>
        <begin position="1"/>
        <end position="19"/>
    </location>
</feature>
<evidence type="ECO:0000313" key="13">
    <source>
        <dbReference type="EMBL" id="NVB73522.1"/>
    </source>
</evidence>
<reference evidence="13 16" key="4">
    <citation type="submission" date="2020-04" db="EMBL/GenBank/DDBJ databases">
        <authorList>
            <person name="Pieper L."/>
        </authorList>
    </citation>
    <scope>NUCLEOTIDE SEQUENCE [LARGE SCALE GENOMIC DNA]</scope>
    <source>
        <strain evidence="13 16">B33</strain>
    </source>
</reference>
<dbReference type="EMBL" id="WCXA01000058">
    <property type="protein sequence ID" value="KAB3854897.1"/>
    <property type="molecule type" value="Genomic_DNA"/>
</dbReference>
<protein>
    <submittedName>
        <fullName evidence="9 10">Outer membrane protein</fullName>
    </submittedName>
</protein>
<evidence type="ECO:0000313" key="16">
    <source>
        <dbReference type="Proteomes" id="UP000524321"/>
    </source>
</evidence>
<dbReference type="PATRIC" id="fig|821.40.peg.1251"/>
<reference evidence="10 15" key="3">
    <citation type="journal article" date="2019" name="Nat. Med.">
        <title>A library of human gut bacterial isolates paired with longitudinal multiomics data enables mechanistic microbiome research.</title>
        <authorList>
            <person name="Poyet M."/>
            <person name="Groussin M."/>
            <person name="Gibbons S.M."/>
            <person name="Avila-Pacheco J."/>
            <person name="Jiang X."/>
            <person name="Kearney S.M."/>
            <person name="Perrotta A.R."/>
            <person name="Berdy B."/>
            <person name="Zhao S."/>
            <person name="Lieberman T.D."/>
            <person name="Swanson P.K."/>
            <person name="Smith M."/>
            <person name="Roesemann S."/>
            <person name="Alexander J.E."/>
            <person name="Rich S.A."/>
            <person name="Livny J."/>
            <person name="Vlamakis H."/>
            <person name="Clish C."/>
            <person name="Bullock K."/>
            <person name="Deik A."/>
            <person name="Scott J."/>
            <person name="Pierce K.A."/>
            <person name="Xavier R.J."/>
            <person name="Alm E.J."/>
        </authorList>
    </citation>
    <scope>NUCLEOTIDE SEQUENCE [LARGE SCALE GENOMIC DNA]</scope>
    <source>
        <strain evidence="10 15">BIOML-A9</strain>
    </source>
</reference>
<dbReference type="AlphaFoldDB" id="A0A0P0M1H7"/>
<dbReference type="Proteomes" id="UP000470332">
    <property type="component" value="Unassembled WGS sequence"/>
</dbReference>
<sequence>MNYKYIFLSAALCALTASCSESLLDLSPETNNVLNNYYKNEEQINKGVNAAYACLQYSGQYGIANHVLGELPSDNTWDEVPANDGGNYGQLDEFNMTSSNTIIADSWKHNYIGIQQCNIILNRVDGVDMTENNRSVVKGEIKFLRALMYFNLVRIFGDVPLVTKETENVNDYFGQGRTNKSEVYQQIISDLKEATEMLPLTASLQGHATKGAAEGLLGKVYLTMGNYSEAKIELLKVVNSGQYALLDDPNDIFDTENEGNREIIFDVQYQSGLNGNSEGSNAFMMFSPSGSVSGAKGHNLPTREVYNLFADNDKRKTAYFRLTEVHVATNKLKQTSNVVKDSGSNVVVLRYADVLLMLAECYAQTGDIEAALTCLNDVKSRAGIDEVEISDSNALLDEIALERRKELVCEGHRWFDLIRTGKAIEVMKAHFANTTGYNGVSLNENNLVQPVPLSQIDTDSSIKQNKGYI</sequence>
<dbReference type="GeneID" id="93447000"/>
<evidence type="ECO:0000256" key="3">
    <source>
        <dbReference type="ARBA" id="ARBA00022729"/>
    </source>
</evidence>
<gene>
    <name evidence="9" type="ORF">BvMPK_1051</name>
    <name evidence="10" type="ORF">GAS37_20315</name>
    <name evidence="13" type="ORF">HUV05_08305</name>
    <name evidence="11" type="ORF">KTG10_18205</name>
    <name evidence="12" type="ORF">LI282_19210</name>
</gene>
<evidence type="ECO:0000256" key="2">
    <source>
        <dbReference type="ARBA" id="ARBA00006275"/>
    </source>
</evidence>
<evidence type="ECO:0000313" key="15">
    <source>
        <dbReference type="Proteomes" id="UP000470332"/>
    </source>
</evidence>
<evidence type="ECO:0000259" key="7">
    <source>
        <dbReference type="Pfam" id="PF07980"/>
    </source>
</evidence>
<comment type="subcellular location">
    <subcellularLocation>
        <location evidence="1">Cell outer membrane</location>
    </subcellularLocation>
</comment>
<dbReference type="CDD" id="cd08977">
    <property type="entry name" value="SusD"/>
    <property type="match status" value="1"/>
</dbReference>
<reference evidence="11" key="6">
    <citation type="submission" date="2021-06" db="EMBL/GenBank/DDBJ databases">
        <title>Collection of gut derived symbiotic bacterial strains cultured from healthy donors.</title>
        <authorList>
            <person name="Lin H."/>
            <person name="Littmann E."/>
            <person name="Pamer E.G."/>
        </authorList>
    </citation>
    <scope>NUCLEOTIDE SEQUENCE</scope>
    <source>
        <strain evidence="11">MSK.6.33</strain>
    </source>
</reference>
<feature type="domain" description="RagB/SusD" evidence="7">
    <location>
        <begin position="331"/>
        <end position="468"/>
    </location>
</feature>
<dbReference type="GO" id="GO:0009279">
    <property type="term" value="C:cell outer membrane"/>
    <property type="evidence" value="ECO:0007669"/>
    <property type="project" value="UniProtKB-SubCell"/>
</dbReference>
<evidence type="ECO:0000313" key="12">
    <source>
        <dbReference type="EMBL" id="MCB7283148.1"/>
    </source>
</evidence>
<evidence type="ECO:0000256" key="1">
    <source>
        <dbReference type="ARBA" id="ARBA00004442"/>
    </source>
</evidence>
<dbReference type="PROSITE" id="PS51257">
    <property type="entry name" value="PROKAR_LIPOPROTEIN"/>
    <property type="match status" value="1"/>
</dbReference>
<reference evidence="9 14" key="2">
    <citation type="journal article" date="2016" name="Genome Biol. Evol.">
        <title>Extensive mobilome-driven genome diversification in mouse gut-associated Bacteroides vulgatus mpk.</title>
        <authorList>
            <person name="Lange A."/>
            <person name="Beier S."/>
            <person name="Steimle A."/>
            <person name="Autenrieth I.B."/>
            <person name="Huson D.H."/>
            <person name="Frick J.S."/>
        </authorList>
    </citation>
    <scope>NUCLEOTIDE SEQUENCE [LARGE SCALE GENOMIC DNA]</scope>
    <source>
        <strain evidence="9">Mpk</strain>
        <strain evidence="14">mpk</strain>
    </source>
</reference>
<evidence type="ECO:0000313" key="10">
    <source>
        <dbReference type="EMBL" id="KAB3854897.1"/>
    </source>
</evidence>
<accession>A0A0P0M1H7</accession>